<keyword evidence="3" id="KW-1185">Reference proteome</keyword>
<evidence type="ECO:0000313" key="2">
    <source>
        <dbReference type="Ensembl" id="ENSLACP00000018884.1"/>
    </source>
</evidence>
<feature type="region of interest" description="Disordered" evidence="1">
    <location>
        <begin position="1"/>
        <end position="36"/>
    </location>
</feature>
<dbReference type="EMBL" id="AFYH01024314">
    <property type="status" value="NOT_ANNOTATED_CDS"/>
    <property type="molecule type" value="Genomic_DNA"/>
</dbReference>
<reference evidence="3" key="1">
    <citation type="submission" date="2011-08" db="EMBL/GenBank/DDBJ databases">
        <title>The draft genome of Latimeria chalumnae.</title>
        <authorList>
            <person name="Di Palma F."/>
            <person name="Alfoldi J."/>
            <person name="Johnson J."/>
            <person name="Berlin A."/>
            <person name="Gnerre S."/>
            <person name="Jaffe D."/>
            <person name="MacCallum I."/>
            <person name="Young S."/>
            <person name="Walker B.J."/>
            <person name="Lander E."/>
            <person name="Lindblad-Toh K."/>
        </authorList>
    </citation>
    <scope>NUCLEOTIDE SEQUENCE [LARGE SCALE GENOMIC DNA]</scope>
    <source>
        <strain evidence="3">Wild caught</strain>
    </source>
</reference>
<dbReference type="EMBL" id="AFYH01024313">
    <property type="status" value="NOT_ANNOTATED_CDS"/>
    <property type="molecule type" value="Genomic_DNA"/>
</dbReference>
<dbReference type="HOGENOM" id="CLU_083045_0_0_1"/>
<dbReference type="Ensembl" id="ENSLACT00000019017.1">
    <property type="protein sequence ID" value="ENSLACP00000018884.1"/>
    <property type="gene ID" value="ENSLACG00000016617.1"/>
</dbReference>
<dbReference type="Pfam" id="PF15810">
    <property type="entry name" value="CCDC117"/>
    <property type="match status" value="1"/>
</dbReference>
<dbReference type="PANTHER" id="PTHR36128:SF1">
    <property type="entry name" value="COILED-COIL DOMAIN-CONTAINING PROTEIN 117"/>
    <property type="match status" value="1"/>
</dbReference>
<dbReference type="InParanoid" id="H3BAG3"/>
<organism evidence="2 3">
    <name type="scientific">Latimeria chalumnae</name>
    <name type="common">Coelacanth</name>
    <dbReference type="NCBI Taxonomy" id="7897"/>
    <lineage>
        <taxon>Eukaryota</taxon>
        <taxon>Metazoa</taxon>
        <taxon>Chordata</taxon>
        <taxon>Craniata</taxon>
        <taxon>Vertebrata</taxon>
        <taxon>Euteleostomi</taxon>
        <taxon>Coelacanthiformes</taxon>
        <taxon>Coelacanthidae</taxon>
        <taxon>Latimeria</taxon>
    </lineage>
</organism>
<proteinExistence type="predicted"/>
<protein>
    <submittedName>
        <fullName evidence="2">Coiled-coil domain containing 117</fullName>
    </submittedName>
</protein>
<dbReference type="STRING" id="7897.ENSLACP00000018884"/>
<reference evidence="2" key="3">
    <citation type="submission" date="2025-09" db="UniProtKB">
        <authorList>
            <consortium name="Ensembl"/>
        </authorList>
    </citation>
    <scope>IDENTIFICATION</scope>
</reference>
<dbReference type="PANTHER" id="PTHR36128">
    <property type="entry name" value="COILED-COIL DOMAIN-CONTAINING PROTEIN 117"/>
    <property type="match status" value="1"/>
</dbReference>
<dbReference type="GeneTree" id="ENSGT00390000005772"/>
<dbReference type="Bgee" id="ENSLACG00000016617">
    <property type="expression patterns" value="Expressed in muscle tissue and 1 other cell type or tissue"/>
</dbReference>
<dbReference type="OMA" id="WRPPCEP"/>
<dbReference type="eggNOG" id="ENOG502S42Q">
    <property type="taxonomic scope" value="Eukaryota"/>
</dbReference>
<name>H3BAG3_LATCH</name>
<evidence type="ECO:0000313" key="3">
    <source>
        <dbReference type="Proteomes" id="UP000008672"/>
    </source>
</evidence>
<accession>H3BAG3</accession>
<gene>
    <name evidence="2" type="primary">CCDC117</name>
</gene>
<dbReference type="EMBL" id="AFYH01024315">
    <property type="status" value="NOT_ANNOTATED_CDS"/>
    <property type="molecule type" value="Genomic_DNA"/>
</dbReference>
<dbReference type="Proteomes" id="UP000008672">
    <property type="component" value="Unassembled WGS sequence"/>
</dbReference>
<dbReference type="FunCoup" id="H3BAG3">
    <property type="interactions" value="427"/>
</dbReference>
<feature type="compositionally biased region" description="Polar residues" evidence="1">
    <location>
        <begin position="1"/>
        <end position="15"/>
    </location>
</feature>
<reference evidence="2" key="2">
    <citation type="submission" date="2025-08" db="UniProtKB">
        <authorList>
            <consortium name="Ensembl"/>
        </authorList>
    </citation>
    <scope>IDENTIFICATION</scope>
</reference>
<dbReference type="AlphaFoldDB" id="H3BAG3"/>
<evidence type="ECO:0000256" key="1">
    <source>
        <dbReference type="SAM" id="MobiDB-lite"/>
    </source>
</evidence>
<sequence length="252" mass="28331">MENQLEQAVGTTNPSVDGDVKENTSLTPAVSHDSHFCRKHKRGGDFNDTLSVKRRRLEEILPPSCRELTASSAVWQEQKVGYSQSPGSTDSQDTSGFAVPCVEEMEQSAGESLCEMARRQLQEIENRITVEDEDPVESDCFSNGPVLVMSDILKEELKKGFDDRITHEVVESLTRPCMELAVWKPTQIKYPDKLKEMAEKSKLEKEQSREVAVAGLTFENCGTQSNYRWNELISAIYNDQSTTGDAEEEMEL</sequence>
<dbReference type="InterPro" id="IPR031630">
    <property type="entry name" value="CCDC117"/>
</dbReference>